<keyword evidence="7" id="KW-1185">Reference proteome</keyword>
<reference evidence="6 7" key="1">
    <citation type="submission" date="2019-01" db="EMBL/GenBank/DDBJ databases">
        <title>Egibacter rhizosphaerae EGI 80759T.</title>
        <authorList>
            <person name="Chen D.-D."/>
            <person name="Tian Y."/>
            <person name="Jiao J.-Y."/>
            <person name="Zhang X.-T."/>
            <person name="Zhang Y.-G."/>
            <person name="Zhang Y."/>
            <person name="Xiao M."/>
            <person name="Shu W.-S."/>
            <person name="Li W.-J."/>
        </authorList>
    </citation>
    <scope>NUCLEOTIDE SEQUENCE [LARGE SCALE GENOMIC DNA]</scope>
    <source>
        <strain evidence="6 7">EGI 80759</strain>
    </source>
</reference>
<feature type="domain" description="ABC transporter" evidence="5">
    <location>
        <begin position="2"/>
        <end position="229"/>
    </location>
</feature>
<keyword evidence="2" id="KW-0813">Transport</keyword>
<dbReference type="Proteomes" id="UP000291469">
    <property type="component" value="Chromosome"/>
</dbReference>
<evidence type="ECO:0000259" key="5">
    <source>
        <dbReference type="PROSITE" id="PS50893"/>
    </source>
</evidence>
<evidence type="ECO:0000313" key="7">
    <source>
        <dbReference type="Proteomes" id="UP000291469"/>
    </source>
</evidence>
<dbReference type="KEGG" id="erz:ER308_07600"/>
<comment type="similarity">
    <text evidence="1">Belongs to the ABC transporter superfamily.</text>
</comment>
<dbReference type="PROSITE" id="PS00211">
    <property type="entry name" value="ABC_TRANSPORTER_1"/>
    <property type="match status" value="1"/>
</dbReference>
<dbReference type="EMBL" id="CP036402">
    <property type="protein sequence ID" value="QBI19430.1"/>
    <property type="molecule type" value="Genomic_DNA"/>
</dbReference>
<evidence type="ECO:0000256" key="4">
    <source>
        <dbReference type="ARBA" id="ARBA00022840"/>
    </source>
</evidence>
<dbReference type="InterPro" id="IPR027417">
    <property type="entry name" value="P-loop_NTPase"/>
</dbReference>
<sequence>MLELVDLERRFGDVVALGGLSFAVPQGQVFGFVGANGAGKTTAMRIVMGVGAADRGEVRWCGAPVDAATRRRFGYMPEERGLYPKMAVRRQLAYLARLHGFARGDADRAARGWLERLGLSERAEDALEDLSLGNQQRVQLIAAFVHGPELLVLDEPFSGLDPLGIDAMSRVVRDAAANGAAVLFSSHQLDLVEQLCDGVAIIDDGRLVAVGTVDELRRGNGDRLLRVRVVGSSGALVGGWVDELAGVRVRGREGGVLLELDPDLDHGVVLDAARAAGSVEHFGFVHLSLAERYREVVTERHQARVGGPLAEVG</sequence>
<evidence type="ECO:0000256" key="3">
    <source>
        <dbReference type="ARBA" id="ARBA00022741"/>
    </source>
</evidence>
<proteinExistence type="inferred from homology"/>
<dbReference type="PANTHER" id="PTHR43335">
    <property type="entry name" value="ABC TRANSPORTER, ATP-BINDING PROTEIN"/>
    <property type="match status" value="1"/>
</dbReference>
<organism evidence="6 7">
    <name type="scientific">Egibacter rhizosphaerae</name>
    <dbReference type="NCBI Taxonomy" id="1670831"/>
    <lineage>
        <taxon>Bacteria</taxon>
        <taxon>Bacillati</taxon>
        <taxon>Actinomycetota</taxon>
        <taxon>Nitriliruptoria</taxon>
        <taxon>Egibacterales</taxon>
        <taxon>Egibacteraceae</taxon>
        <taxon>Egibacter</taxon>
    </lineage>
</organism>
<dbReference type="PANTHER" id="PTHR43335:SF4">
    <property type="entry name" value="ABC TRANSPORTER, ATP-BINDING PROTEIN"/>
    <property type="match status" value="1"/>
</dbReference>
<dbReference type="OrthoDB" id="9804819at2"/>
<dbReference type="SUPFAM" id="SSF52540">
    <property type="entry name" value="P-loop containing nucleoside triphosphate hydrolases"/>
    <property type="match status" value="1"/>
</dbReference>
<keyword evidence="3" id="KW-0547">Nucleotide-binding</keyword>
<dbReference type="InterPro" id="IPR003439">
    <property type="entry name" value="ABC_transporter-like_ATP-bd"/>
</dbReference>
<dbReference type="InterPro" id="IPR003593">
    <property type="entry name" value="AAA+_ATPase"/>
</dbReference>
<dbReference type="AlphaFoldDB" id="A0A411YE32"/>
<protein>
    <submittedName>
        <fullName evidence="6">ABC transporter ATP-binding protein</fullName>
    </submittedName>
</protein>
<dbReference type="Pfam" id="PF00005">
    <property type="entry name" value="ABC_tran"/>
    <property type="match status" value="1"/>
</dbReference>
<dbReference type="InterPro" id="IPR017871">
    <property type="entry name" value="ABC_transporter-like_CS"/>
</dbReference>
<dbReference type="Gene3D" id="3.40.50.300">
    <property type="entry name" value="P-loop containing nucleotide triphosphate hydrolases"/>
    <property type="match status" value="1"/>
</dbReference>
<accession>A0A411YE32</accession>
<dbReference type="GO" id="GO:0016887">
    <property type="term" value="F:ATP hydrolysis activity"/>
    <property type="evidence" value="ECO:0007669"/>
    <property type="project" value="InterPro"/>
</dbReference>
<gene>
    <name evidence="6" type="ORF">ER308_07600</name>
</gene>
<evidence type="ECO:0000256" key="2">
    <source>
        <dbReference type="ARBA" id="ARBA00022448"/>
    </source>
</evidence>
<dbReference type="SMART" id="SM00382">
    <property type="entry name" value="AAA"/>
    <property type="match status" value="1"/>
</dbReference>
<dbReference type="RefSeq" id="WP_131154427.1">
    <property type="nucleotide sequence ID" value="NZ_CP036402.1"/>
</dbReference>
<dbReference type="GO" id="GO:0005524">
    <property type="term" value="F:ATP binding"/>
    <property type="evidence" value="ECO:0007669"/>
    <property type="project" value="UniProtKB-KW"/>
</dbReference>
<keyword evidence="4 6" id="KW-0067">ATP-binding</keyword>
<dbReference type="PROSITE" id="PS50893">
    <property type="entry name" value="ABC_TRANSPORTER_2"/>
    <property type="match status" value="1"/>
</dbReference>
<evidence type="ECO:0000313" key="6">
    <source>
        <dbReference type="EMBL" id="QBI19430.1"/>
    </source>
</evidence>
<name>A0A411YE32_9ACTN</name>
<evidence type="ECO:0000256" key="1">
    <source>
        <dbReference type="ARBA" id="ARBA00005417"/>
    </source>
</evidence>